<keyword evidence="5" id="KW-0378">Hydrolase</keyword>
<evidence type="ECO:0000256" key="3">
    <source>
        <dbReference type="ARBA" id="ARBA00022670"/>
    </source>
</evidence>
<proteinExistence type="inferred from homology"/>
<evidence type="ECO:0000256" key="2">
    <source>
        <dbReference type="ARBA" id="ARBA00011073"/>
    </source>
</evidence>
<organism evidence="10 11">
    <name type="scientific">Populus tomentosa</name>
    <name type="common">Chinese white poplar</name>
    <dbReference type="NCBI Taxonomy" id="118781"/>
    <lineage>
        <taxon>Eukaryota</taxon>
        <taxon>Viridiplantae</taxon>
        <taxon>Streptophyta</taxon>
        <taxon>Embryophyta</taxon>
        <taxon>Tracheophyta</taxon>
        <taxon>Spermatophyta</taxon>
        <taxon>Magnoliopsida</taxon>
        <taxon>eudicotyledons</taxon>
        <taxon>Gunneridae</taxon>
        <taxon>Pentapetalae</taxon>
        <taxon>rosids</taxon>
        <taxon>fabids</taxon>
        <taxon>Malpighiales</taxon>
        <taxon>Salicaceae</taxon>
        <taxon>Saliceae</taxon>
        <taxon>Populus</taxon>
    </lineage>
</organism>
<dbReference type="GO" id="GO:0006508">
    <property type="term" value="P:proteolysis"/>
    <property type="evidence" value="ECO:0007669"/>
    <property type="project" value="UniProtKB-KW"/>
</dbReference>
<keyword evidence="4" id="KW-0732">Signal</keyword>
<comment type="similarity">
    <text evidence="2">Belongs to the peptidase S8 family.</text>
</comment>
<evidence type="ECO:0000256" key="7">
    <source>
        <dbReference type="SAM" id="MobiDB-lite"/>
    </source>
</evidence>
<evidence type="ECO:0000256" key="1">
    <source>
        <dbReference type="ARBA" id="ARBA00004613"/>
    </source>
</evidence>
<evidence type="ECO:0000313" key="10">
    <source>
        <dbReference type="EMBL" id="KAG6781006.1"/>
    </source>
</evidence>
<evidence type="ECO:0000256" key="6">
    <source>
        <dbReference type="ARBA" id="ARBA00022825"/>
    </source>
</evidence>
<evidence type="ECO:0000256" key="5">
    <source>
        <dbReference type="ARBA" id="ARBA00022801"/>
    </source>
</evidence>
<keyword evidence="11" id="KW-1185">Reference proteome</keyword>
<comment type="subcellular location">
    <subcellularLocation>
        <location evidence="1">Secreted</location>
    </subcellularLocation>
</comment>
<evidence type="ECO:0000259" key="8">
    <source>
        <dbReference type="Pfam" id="PF00082"/>
    </source>
</evidence>
<name>A0A8X8A3F8_POPTO</name>
<feature type="compositionally biased region" description="Polar residues" evidence="7">
    <location>
        <begin position="45"/>
        <end position="56"/>
    </location>
</feature>
<evidence type="ECO:0000259" key="9">
    <source>
        <dbReference type="Pfam" id="PF17766"/>
    </source>
</evidence>
<protein>
    <recommendedName>
        <fullName evidence="12">Subtilase family protein</fullName>
    </recommendedName>
</protein>
<dbReference type="InterPro" id="IPR000209">
    <property type="entry name" value="Peptidase_S8/S53_dom"/>
</dbReference>
<dbReference type="GO" id="GO:0005576">
    <property type="term" value="C:extracellular region"/>
    <property type="evidence" value="ECO:0007669"/>
    <property type="project" value="UniProtKB-SubCell"/>
</dbReference>
<keyword evidence="3" id="KW-0645">Protease</keyword>
<dbReference type="Proteomes" id="UP000886885">
    <property type="component" value="Chromosome 3D"/>
</dbReference>
<dbReference type="InterPro" id="IPR041469">
    <property type="entry name" value="Subtilisin-like_FN3"/>
</dbReference>
<accession>A0A8X8A3F8</accession>
<evidence type="ECO:0008006" key="12">
    <source>
        <dbReference type="Google" id="ProtNLM"/>
    </source>
</evidence>
<dbReference type="PROSITE" id="PS00138">
    <property type="entry name" value="SUBTILASE_SER"/>
    <property type="match status" value="1"/>
</dbReference>
<dbReference type="OrthoDB" id="206201at2759"/>
<reference evidence="10" key="1">
    <citation type="journal article" date="2020" name="bioRxiv">
        <title>Hybrid origin of Populus tomentosa Carr. identified through genome sequencing and phylogenomic analysis.</title>
        <authorList>
            <person name="An X."/>
            <person name="Gao K."/>
            <person name="Chen Z."/>
            <person name="Li J."/>
            <person name="Yang X."/>
            <person name="Yang X."/>
            <person name="Zhou J."/>
            <person name="Guo T."/>
            <person name="Zhao T."/>
            <person name="Huang S."/>
            <person name="Miao D."/>
            <person name="Khan W.U."/>
            <person name="Rao P."/>
            <person name="Ye M."/>
            <person name="Lei B."/>
            <person name="Liao W."/>
            <person name="Wang J."/>
            <person name="Ji L."/>
            <person name="Li Y."/>
            <person name="Guo B."/>
            <person name="Mustafa N.S."/>
            <person name="Li S."/>
            <person name="Yun Q."/>
            <person name="Keller S.R."/>
            <person name="Mao J."/>
            <person name="Zhang R."/>
            <person name="Strauss S.H."/>
        </authorList>
    </citation>
    <scope>NUCLEOTIDE SEQUENCE</scope>
    <source>
        <strain evidence="10">GM15</strain>
        <tissue evidence="10">Leaf</tissue>
    </source>
</reference>
<dbReference type="AlphaFoldDB" id="A0A8X8A3F8"/>
<dbReference type="InterPro" id="IPR045051">
    <property type="entry name" value="SBT"/>
</dbReference>
<comment type="caution">
    <text evidence="10">The sequence shown here is derived from an EMBL/GenBank/DDBJ whole genome shotgun (WGS) entry which is preliminary data.</text>
</comment>
<feature type="region of interest" description="Disordered" evidence="7">
    <location>
        <begin position="1"/>
        <end position="67"/>
    </location>
</feature>
<sequence>MASFQEHEMDLDDEGGTSDLSTNAGDLEDNRNNNSGNNRTLKIRTPTTDNSNSLTETPMKRKRPSNSEFCDMSEATAVSISQSSSLAPVTPRAPVAAADTTRIGSNVSADMEGVVSAIPNHILKLHTTRSWDFMGFSKGKLGAPLEGDVVIGFLDTGLCFEIDLPHWLKLKTMYFTYKLSCLCIDDEGMSAPPAKWKGKCIGANFNCTSCPRQRTSLKCEYMSTAGLLLNNFDLNGTTYPLIWGGDAVYFSAGANTEIAGFCFPGALNSYKVEQKIVLCDTMVTRSDILLANGVGVIMSDSFYSVDFAFSFPVPATAISNEDRVKVLNYIRTTENPIATILVAQGWKDVVAASVVSFSSRGQNPITPDILKPDITAPGVDILAAWSPVTPPSIDYKDTRSVNFNIISGTSMSCPHTSAAAAYVKAGHPNWSPAAIKSALMTTDQSRACIKPRLVYNASEADYINFLCKQGYNTTTLRMITGSNSSVCNSTTPGRAWDLNCPTFALAVEDGQPIQGVFTRTVTNVGNSYSTCTVSTYMPYSVSITVEPSVLTFSKIGEMKTFTVKLYGPVIAQQPIMSGAITWKDGNGHEVRSPAVVYNILPGYEYGIPTSSMTTQKTDKFEGPSMYHKTGILGRH</sequence>
<dbReference type="EMBL" id="JAAWWB010000006">
    <property type="protein sequence ID" value="KAG6781006.1"/>
    <property type="molecule type" value="Genomic_DNA"/>
</dbReference>
<dbReference type="PANTHER" id="PTHR10795">
    <property type="entry name" value="PROPROTEIN CONVERTASE SUBTILISIN/KEXIN"/>
    <property type="match status" value="1"/>
</dbReference>
<dbReference type="GO" id="GO:0008236">
    <property type="term" value="F:serine-type peptidase activity"/>
    <property type="evidence" value="ECO:0007669"/>
    <property type="project" value="UniProtKB-KW"/>
</dbReference>
<evidence type="ECO:0000256" key="4">
    <source>
        <dbReference type="ARBA" id="ARBA00022729"/>
    </source>
</evidence>
<gene>
    <name evidence="10" type="ORF">POTOM_013886</name>
</gene>
<feature type="domain" description="Subtilisin-like protease fibronectin type-III" evidence="9">
    <location>
        <begin position="497"/>
        <end position="596"/>
    </location>
</feature>
<dbReference type="Pfam" id="PF17766">
    <property type="entry name" value="fn3_6"/>
    <property type="match status" value="1"/>
</dbReference>
<feature type="domain" description="Peptidase S8/S53" evidence="8">
    <location>
        <begin position="349"/>
        <end position="443"/>
    </location>
</feature>
<dbReference type="Pfam" id="PF00082">
    <property type="entry name" value="Peptidase_S8"/>
    <property type="match status" value="1"/>
</dbReference>
<keyword evidence="6" id="KW-0720">Serine protease</keyword>
<evidence type="ECO:0000313" key="11">
    <source>
        <dbReference type="Proteomes" id="UP000886885"/>
    </source>
</evidence>
<dbReference type="InterPro" id="IPR023828">
    <property type="entry name" value="Peptidase_S8_Ser-AS"/>
</dbReference>